<comment type="caution">
    <text evidence="2">The sequence shown here is derived from an EMBL/GenBank/DDBJ whole genome shotgun (WGS) entry which is preliminary data.</text>
</comment>
<dbReference type="AlphaFoldDB" id="A0A5N5T2V0"/>
<organism evidence="2 3">
    <name type="scientific">Armadillidium nasatum</name>
    <dbReference type="NCBI Taxonomy" id="96803"/>
    <lineage>
        <taxon>Eukaryota</taxon>
        <taxon>Metazoa</taxon>
        <taxon>Ecdysozoa</taxon>
        <taxon>Arthropoda</taxon>
        <taxon>Crustacea</taxon>
        <taxon>Multicrustacea</taxon>
        <taxon>Malacostraca</taxon>
        <taxon>Eumalacostraca</taxon>
        <taxon>Peracarida</taxon>
        <taxon>Isopoda</taxon>
        <taxon>Oniscidea</taxon>
        <taxon>Crinocheta</taxon>
        <taxon>Armadillidiidae</taxon>
        <taxon>Armadillidium</taxon>
    </lineage>
</organism>
<feature type="region of interest" description="Disordered" evidence="1">
    <location>
        <begin position="1"/>
        <end position="29"/>
    </location>
</feature>
<sequence>MTKEEKFYDKNSKKTKDNHVEKNNSKEDDVKVRLRRTQSVAKAENITEGERKMSPSSGLSLFVVFGFR</sequence>
<accession>A0A5N5T2V0</accession>
<evidence type="ECO:0000313" key="3">
    <source>
        <dbReference type="Proteomes" id="UP000326759"/>
    </source>
</evidence>
<dbReference type="Proteomes" id="UP000326759">
    <property type="component" value="Unassembled WGS sequence"/>
</dbReference>
<evidence type="ECO:0000256" key="1">
    <source>
        <dbReference type="SAM" id="MobiDB-lite"/>
    </source>
</evidence>
<reference evidence="2 3" key="1">
    <citation type="journal article" date="2019" name="PLoS Biol.">
        <title>Sex chromosomes control vertical transmission of feminizing Wolbachia symbionts in an isopod.</title>
        <authorList>
            <person name="Becking T."/>
            <person name="Chebbi M.A."/>
            <person name="Giraud I."/>
            <person name="Moumen B."/>
            <person name="Laverre T."/>
            <person name="Caubet Y."/>
            <person name="Peccoud J."/>
            <person name="Gilbert C."/>
            <person name="Cordaux R."/>
        </authorList>
    </citation>
    <scope>NUCLEOTIDE SEQUENCE [LARGE SCALE GENOMIC DNA]</scope>
    <source>
        <strain evidence="2">ANa2</strain>
        <tissue evidence="2">Whole body excluding digestive tract and cuticle</tissue>
    </source>
</reference>
<evidence type="ECO:0000313" key="2">
    <source>
        <dbReference type="EMBL" id="KAB7500487.1"/>
    </source>
</evidence>
<keyword evidence="3" id="KW-1185">Reference proteome</keyword>
<name>A0A5N5T2V0_9CRUS</name>
<dbReference type="EMBL" id="SEYY01013807">
    <property type="protein sequence ID" value="KAB7500487.1"/>
    <property type="molecule type" value="Genomic_DNA"/>
</dbReference>
<gene>
    <name evidence="2" type="ORF">Anas_04813</name>
</gene>
<proteinExistence type="predicted"/>
<protein>
    <submittedName>
        <fullName evidence="2">Uncharacterized protein</fullName>
    </submittedName>
</protein>